<keyword evidence="2" id="KW-0489">Methyltransferase</keyword>
<dbReference type="EMBL" id="RBKS01000001">
    <property type="protein sequence ID" value="RKR73978.1"/>
    <property type="molecule type" value="Genomic_DNA"/>
</dbReference>
<evidence type="ECO:0000313" key="3">
    <source>
        <dbReference type="Proteomes" id="UP000280008"/>
    </source>
</evidence>
<dbReference type="CDD" id="cd06588">
    <property type="entry name" value="PhnB_like"/>
    <property type="match status" value="1"/>
</dbReference>
<dbReference type="Pfam" id="PF06983">
    <property type="entry name" value="3-dmu-9_3-mt"/>
    <property type="match status" value="1"/>
</dbReference>
<comment type="caution">
    <text evidence="2">The sequence shown here is derived from an EMBL/GenBank/DDBJ whole genome shotgun (WGS) entry which is preliminary data.</text>
</comment>
<keyword evidence="3" id="KW-1185">Reference proteome</keyword>
<dbReference type="PANTHER" id="PTHR33990:SF4">
    <property type="entry name" value="PHNB-LIKE DOMAIN-CONTAINING PROTEIN"/>
    <property type="match status" value="1"/>
</dbReference>
<evidence type="ECO:0000259" key="1">
    <source>
        <dbReference type="PROSITE" id="PS51819"/>
    </source>
</evidence>
<dbReference type="RefSeq" id="WP_121368776.1">
    <property type="nucleotide sequence ID" value="NZ_RBKS01000001.1"/>
</dbReference>
<dbReference type="Gene3D" id="3.30.720.100">
    <property type="match status" value="1"/>
</dbReference>
<sequence>MADQIDPLRIEPQLMFTGDAQAAIDLYTSAFGGSAIEHVQRADDGTIAFAAFSLAGQRFRCIDSAPVHDFTFTPSISLAVDCAQAADVDALVGVLAADGQVFMPLDTYPFNERYAWVADRFGVSWQIGVGAA</sequence>
<dbReference type="PIRSF" id="PIRSF021700">
    <property type="entry name" value="3_dmu_93_MTrfase"/>
    <property type="match status" value="1"/>
</dbReference>
<dbReference type="PROSITE" id="PS51819">
    <property type="entry name" value="VOC"/>
    <property type="match status" value="1"/>
</dbReference>
<keyword evidence="2" id="KW-0808">Transferase</keyword>
<organism evidence="2 3">
    <name type="scientific">Frondihabitans australicus</name>
    <dbReference type="NCBI Taxonomy" id="386892"/>
    <lineage>
        <taxon>Bacteria</taxon>
        <taxon>Bacillati</taxon>
        <taxon>Actinomycetota</taxon>
        <taxon>Actinomycetes</taxon>
        <taxon>Micrococcales</taxon>
        <taxon>Microbacteriaceae</taxon>
        <taxon>Frondihabitans</taxon>
    </lineage>
</organism>
<dbReference type="Proteomes" id="UP000280008">
    <property type="component" value="Unassembled WGS sequence"/>
</dbReference>
<reference evidence="2 3" key="1">
    <citation type="submission" date="2018-10" db="EMBL/GenBank/DDBJ databases">
        <title>Sequencing the genomes of 1000 actinobacteria strains.</title>
        <authorList>
            <person name="Klenk H.-P."/>
        </authorList>
    </citation>
    <scope>NUCLEOTIDE SEQUENCE [LARGE SCALE GENOMIC DNA]</scope>
    <source>
        <strain evidence="2 3">DSM 17894</strain>
    </source>
</reference>
<dbReference type="Gene3D" id="3.30.720.110">
    <property type="match status" value="1"/>
</dbReference>
<dbReference type="InterPro" id="IPR028973">
    <property type="entry name" value="PhnB-like"/>
</dbReference>
<dbReference type="InterPro" id="IPR029068">
    <property type="entry name" value="Glyas_Bleomycin-R_OHBP_Dase"/>
</dbReference>
<gene>
    <name evidence="2" type="ORF">C8E83_1078</name>
</gene>
<dbReference type="InterPro" id="IPR009725">
    <property type="entry name" value="3_dmu_93_MTrfase"/>
</dbReference>
<dbReference type="GO" id="GO:0008168">
    <property type="term" value="F:methyltransferase activity"/>
    <property type="evidence" value="ECO:0007669"/>
    <property type="project" value="UniProtKB-KW"/>
</dbReference>
<dbReference type="AlphaFoldDB" id="A0A495IEQ1"/>
<dbReference type="PANTHER" id="PTHR33990">
    <property type="entry name" value="PROTEIN YJDN-RELATED"/>
    <property type="match status" value="1"/>
</dbReference>
<dbReference type="GO" id="GO:0032259">
    <property type="term" value="P:methylation"/>
    <property type="evidence" value="ECO:0007669"/>
    <property type="project" value="UniProtKB-KW"/>
</dbReference>
<proteinExistence type="predicted"/>
<dbReference type="OrthoDB" id="9806473at2"/>
<dbReference type="InterPro" id="IPR037523">
    <property type="entry name" value="VOC_core"/>
</dbReference>
<protein>
    <submittedName>
        <fullName evidence="2">Putative 3-demethylubiquinone-9 3-methyltransferase (Glyoxalase superfamily)</fullName>
    </submittedName>
</protein>
<name>A0A495IEQ1_9MICO</name>
<evidence type="ECO:0000313" key="2">
    <source>
        <dbReference type="EMBL" id="RKR73978.1"/>
    </source>
</evidence>
<keyword evidence="2" id="KW-0830">Ubiquinone</keyword>
<accession>A0A495IEQ1</accession>
<feature type="domain" description="VOC" evidence="1">
    <location>
        <begin position="9"/>
        <end position="130"/>
    </location>
</feature>
<dbReference type="SUPFAM" id="SSF54593">
    <property type="entry name" value="Glyoxalase/Bleomycin resistance protein/Dihydroxybiphenyl dioxygenase"/>
    <property type="match status" value="1"/>
</dbReference>